<keyword evidence="6" id="KW-0812">Transmembrane</keyword>
<evidence type="ECO:0000256" key="3">
    <source>
        <dbReference type="ARBA" id="ARBA00022553"/>
    </source>
</evidence>
<dbReference type="Gene3D" id="6.10.340.10">
    <property type="match status" value="1"/>
</dbReference>
<name>A0ABV1KUR0_9BACL</name>
<evidence type="ECO:0000313" key="9">
    <source>
        <dbReference type="Proteomes" id="UP001493487"/>
    </source>
</evidence>
<evidence type="ECO:0000313" key="8">
    <source>
        <dbReference type="EMBL" id="MEQ4483202.1"/>
    </source>
</evidence>
<comment type="subcellular location">
    <subcellularLocation>
        <location evidence="1">Cell membrane</location>
        <topology evidence="1">Multi-pass membrane protein</topology>
    </subcellularLocation>
</comment>
<organism evidence="8 9">
    <name type="scientific">Cohnella silvisoli</name>
    <dbReference type="NCBI Taxonomy" id="2873699"/>
    <lineage>
        <taxon>Bacteria</taxon>
        <taxon>Bacillati</taxon>
        <taxon>Bacillota</taxon>
        <taxon>Bacilli</taxon>
        <taxon>Bacillales</taxon>
        <taxon>Paenibacillaceae</taxon>
        <taxon>Cohnella</taxon>
    </lineage>
</organism>
<keyword evidence="9" id="KW-1185">Reference proteome</keyword>
<dbReference type="InterPro" id="IPR050640">
    <property type="entry name" value="Bact_2-comp_sensor_kinase"/>
</dbReference>
<dbReference type="SUPFAM" id="SSF55874">
    <property type="entry name" value="ATPase domain of HSP90 chaperone/DNA topoisomerase II/histidine kinase"/>
    <property type="match status" value="1"/>
</dbReference>
<dbReference type="InterPro" id="IPR036890">
    <property type="entry name" value="HATPase_C_sf"/>
</dbReference>
<accession>A0ABV1KUR0</accession>
<evidence type="ECO:0000259" key="7">
    <source>
        <dbReference type="PROSITE" id="PS50885"/>
    </source>
</evidence>
<gene>
    <name evidence="8" type="ORF">QJS35_12435</name>
</gene>
<dbReference type="InterPro" id="IPR003660">
    <property type="entry name" value="HAMP_dom"/>
</dbReference>
<feature type="transmembrane region" description="Helical" evidence="6">
    <location>
        <begin position="12"/>
        <end position="34"/>
    </location>
</feature>
<dbReference type="SMART" id="SM00304">
    <property type="entry name" value="HAMP"/>
    <property type="match status" value="1"/>
</dbReference>
<dbReference type="Gene3D" id="3.30.565.10">
    <property type="entry name" value="Histidine kinase-like ATPase, C-terminal domain"/>
    <property type="match status" value="1"/>
</dbReference>
<evidence type="ECO:0000256" key="5">
    <source>
        <dbReference type="ARBA" id="ARBA00023136"/>
    </source>
</evidence>
<comment type="caution">
    <text evidence="8">The sequence shown here is derived from an EMBL/GenBank/DDBJ whole genome shotgun (WGS) entry which is preliminary data.</text>
</comment>
<evidence type="ECO:0000256" key="4">
    <source>
        <dbReference type="ARBA" id="ARBA00022679"/>
    </source>
</evidence>
<evidence type="ECO:0000256" key="6">
    <source>
        <dbReference type="SAM" id="Phobius"/>
    </source>
</evidence>
<dbReference type="PROSITE" id="PS50885">
    <property type="entry name" value="HAMP"/>
    <property type="match status" value="1"/>
</dbReference>
<keyword evidence="2" id="KW-1003">Cell membrane</keyword>
<sequence>MLSRLSFHNKIFIYYSTLIIFILFAITALFYSYISNLLQNNAALGMSQTIDKISSSLDAMIKEIDTVSTQVLYNEDIQNVLMDAYDNENNLPNFFDIDLASAKKTRATLVSINSPKTNVRRIGIFNEKGSFISVGTASQSPMEFGKTITFNDWYDKIINSPTKSILLPPHKDNWSDIHDETMVISLVREILSTYGAFNHLGYVEVQQPYSKLEEIGKDNNERMHILVLDEEGSVIYPIRHYTQAQIAHYLEITDESGKIIKRPWDGVEELIYSKHSSYTQWTTFVMQPKKDFMSPVYFLRNILLLSGFILIALTLLIIHFITKSLTAPIKEMRKLVKELSLDNIQISLSGKTRNNEVYLLNKAFNQTLIRLKESMDQTVQARAGEVHAHMLALQAQINPHFLYNTLMSISAAGQEAGSRKIMLMCSQLSYMMRYAASFQKSTVTLSDELQHAESYLKLMKFRYEDWLDYSIRVDERLGDIQVPKLIIQPVIENCFTHAFKDASPPFRIQIHVYFKENSWFIQVKDNGKGFDPESIKIIQLNLEKYKIDLESGKRFDDLQVGGLGLNNIYIRLMLLYGTGAIFDIRNNAYAGGIITLGGDWKEDLQ</sequence>
<dbReference type="EMBL" id="JASKHM010000006">
    <property type="protein sequence ID" value="MEQ4483202.1"/>
    <property type="molecule type" value="Genomic_DNA"/>
</dbReference>
<dbReference type="GO" id="GO:0016301">
    <property type="term" value="F:kinase activity"/>
    <property type="evidence" value="ECO:0007669"/>
    <property type="project" value="UniProtKB-KW"/>
</dbReference>
<reference evidence="8 9" key="1">
    <citation type="journal article" date="2023" name="Genome Announc.">
        <title>Pan-Genome Analyses of the Genus Cohnella and Proposal of the Novel Species Cohnella silvisoli sp. nov., Isolated from Forest Soil.</title>
        <authorList>
            <person name="Wang C."/>
            <person name="Mao L."/>
            <person name="Bao G."/>
            <person name="Zhu H."/>
        </authorList>
    </citation>
    <scope>NUCLEOTIDE SEQUENCE [LARGE SCALE GENOMIC DNA]</scope>
    <source>
        <strain evidence="8 9">NL03-T5-1</strain>
    </source>
</reference>
<proteinExistence type="predicted"/>
<feature type="transmembrane region" description="Helical" evidence="6">
    <location>
        <begin position="297"/>
        <end position="322"/>
    </location>
</feature>
<evidence type="ECO:0000256" key="2">
    <source>
        <dbReference type="ARBA" id="ARBA00022475"/>
    </source>
</evidence>
<keyword evidence="3" id="KW-0597">Phosphoprotein</keyword>
<keyword evidence="8" id="KW-0418">Kinase</keyword>
<dbReference type="PANTHER" id="PTHR34220">
    <property type="entry name" value="SENSOR HISTIDINE KINASE YPDA"/>
    <property type="match status" value="1"/>
</dbReference>
<dbReference type="Proteomes" id="UP001493487">
    <property type="component" value="Unassembled WGS sequence"/>
</dbReference>
<dbReference type="PANTHER" id="PTHR34220:SF7">
    <property type="entry name" value="SENSOR HISTIDINE KINASE YPDA"/>
    <property type="match status" value="1"/>
</dbReference>
<dbReference type="InterPro" id="IPR010559">
    <property type="entry name" value="Sig_transdc_His_kin_internal"/>
</dbReference>
<evidence type="ECO:0000256" key="1">
    <source>
        <dbReference type="ARBA" id="ARBA00004651"/>
    </source>
</evidence>
<feature type="domain" description="HAMP" evidence="7">
    <location>
        <begin position="323"/>
        <end position="376"/>
    </location>
</feature>
<keyword evidence="4" id="KW-0808">Transferase</keyword>
<keyword evidence="6" id="KW-1133">Transmembrane helix</keyword>
<protein>
    <submittedName>
        <fullName evidence="8">Histidine kinase</fullName>
    </submittedName>
</protein>
<dbReference type="Pfam" id="PF06580">
    <property type="entry name" value="His_kinase"/>
    <property type="match status" value="1"/>
</dbReference>
<dbReference type="RefSeq" id="WP_232184334.1">
    <property type="nucleotide sequence ID" value="NZ_JAIOAP010000002.1"/>
</dbReference>
<keyword evidence="5 6" id="KW-0472">Membrane</keyword>